<feature type="domain" description="HTH tetR-type" evidence="5">
    <location>
        <begin position="8"/>
        <end position="68"/>
    </location>
</feature>
<keyword evidence="2 4" id="KW-0238">DNA-binding</keyword>
<dbReference type="AlphaFoldDB" id="A0A964XP55"/>
<sequence length="231" mass="25134">MARQERAVRTRQAILVAAASLFDEVGYEAATISEILKRSGVTKGALYFHFSSKEELAQAVLGGQLGAVPEVPAQELALQEAFDEALLLSYLLSRREPAVRGSIRLTVEQGSAKDGLDRQEPMKAWVDHSAAFFEKAKARGELLPHVDVTAVAKMFVGAFTGVQMLSKIMTDHEDMPERVADLYQHLMATIASPGAMVGMDFSPGRGEKIHQEAIKLNPDDPTLEVTDDPGN</sequence>
<organism evidence="6 7">
    <name type="scientific">Streptomyces boluensis</name>
    <dbReference type="NCBI Taxonomy" id="1775135"/>
    <lineage>
        <taxon>Bacteria</taxon>
        <taxon>Bacillati</taxon>
        <taxon>Actinomycetota</taxon>
        <taxon>Actinomycetes</taxon>
        <taxon>Kitasatosporales</taxon>
        <taxon>Streptomycetaceae</taxon>
        <taxon>Streptomyces</taxon>
    </lineage>
</organism>
<evidence type="ECO:0000259" key="5">
    <source>
        <dbReference type="PROSITE" id="PS50977"/>
    </source>
</evidence>
<dbReference type="Proteomes" id="UP000598297">
    <property type="component" value="Unassembled WGS sequence"/>
</dbReference>
<evidence type="ECO:0000256" key="1">
    <source>
        <dbReference type="ARBA" id="ARBA00023015"/>
    </source>
</evidence>
<dbReference type="RefSeq" id="WP_161701275.1">
    <property type="nucleotide sequence ID" value="NZ_JAAAHS010000220.1"/>
</dbReference>
<keyword evidence="1" id="KW-0805">Transcription regulation</keyword>
<dbReference type="PANTHER" id="PTHR30055:SF234">
    <property type="entry name" value="HTH-TYPE TRANSCRIPTIONAL REGULATOR BETI"/>
    <property type="match status" value="1"/>
</dbReference>
<dbReference type="InterPro" id="IPR023772">
    <property type="entry name" value="DNA-bd_HTH_TetR-type_CS"/>
</dbReference>
<keyword evidence="7" id="KW-1185">Reference proteome</keyword>
<dbReference type="InterPro" id="IPR050109">
    <property type="entry name" value="HTH-type_TetR-like_transc_reg"/>
</dbReference>
<feature type="DNA-binding region" description="H-T-H motif" evidence="4">
    <location>
        <begin position="31"/>
        <end position="50"/>
    </location>
</feature>
<evidence type="ECO:0000256" key="3">
    <source>
        <dbReference type="ARBA" id="ARBA00023163"/>
    </source>
</evidence>
<dbReference type="InterPro" id="IPR047923">
    <property type="entry name" value="ArpA-like"/>
</dbReference>
<dbReference type="InterPro" id="IPR009057">
    <property type="entry name" value="Homeodomain-like_sf"/>
</dbReference>
<proteinExistence type="predicted"/>
<gene>
    <name evidence="6" type="ORF">GUY60_24170</name>
</gene>
<dbReference type="PANTHER" id="PTHR30055">
    <property type="entry name" value="HTH-TYPE TRANSCRIPTIONAL REGULATOR RUTR"/>
    <property type="match status" value="1"/>
</dbReference>
<dbReference type="PRINTS" id="PR00455">
    <property type="entry name" value="HTHTETR"/>
</dbReference>
<comment type="caution">
    <text evidence="6">The sequence shown here is derived from an EMBL/GenBank/DDBJ whole genome shotgun (WGS) entry which is preliminary data.</text>
</comment>
<dbReference type="NCBIfam" id="NF041196">
    <property type="entry name" value="ScbR_bind_reg"/>
    <property type="match status" value="1"/>
</dbReference>
<dbReference type="InterPro" id="IPR054126">
    <property type="entry name" value="CprB_TetR_C"/>
</dbReference>
<protein>
    <submittedName>
        <fullName evidence="6">TetR family transcriptional regulator</fullName>
    </submittedName>
</protein>
<evidence type="ECO:0000256" key="4">
    <source>
        <dbReference type="PROSITE-ProRule" id="PRU00335"/>
    </source>
</evidence>
<dbReference type="OrthoDB" id="3237195at2"/>
<dbReference type="GO" id="GO:0003700">
    <property type="term" value="F:DNA-binding transcription factor activity"/>
    <property type="evidence" value="ECO:0007669"/>
    <property type="project" value="TreeGrafter"/>
</dbReference>
<dbReference type="InterPro" id="IPR036271">
    <property type="entry name" value="Tet_transcr_reg_TetR-rel_C_sf"/>
</dbReference>
<dbReference type="EMBL" id="JAAAHS010000220">
    <property type="protein sequence ID" value="NBE54457.1"/>
    <property type="molecule type" value="Genomic_DNA"/>
</dbReference>
<dbReference type="SUPFAM" id="SSF46689">
    <property type="entry name" value="Homeodomain-like"/>
    <property type="match status" value="1"/>
</dbReference>
<dbReference type="Pfam" id="PF21935">
    <property type="entry name" value="TetR_C_45"/>
    <property type="match status" value="1"/>
</dbReference>
<dbReference type="InterPro" id="IPR001647">
    <property type="entry name" value="HTH_TetR"/>
</dbReference>
<evidence type="ECO:0000256" key="2">
    <source>
        <dbReference type="ARBA" id="ARBA00023125"/>
    </source>
</evidence>
<dbReference type="PROSITE" id="PS50977">
    <property type="entry name" value="HTH_TETR_2"/>
    <property type="match status" value="1"/>
</dbReference>
<dbReference type="Gene3D" id="1.10.357.10">
    <property type="entry name" value="Tetracycline Repressor, domain 2"/>
    <property type="match status" value="1"/>
</dbReference>
<keyword evidence="3" id="KW-0804">Transcription</keyword>
<evidence type="ECO:0000313" key="6">
    <source>
        <dbReference type="EMBL" id="NBE54457.1"/>
    </source>
</evidence>
<dbReference type="SUPFAM" id="SSF48498">
    <property type="entry name" value="Tetracyclin repressor-like, C-terminal domain"/>
    <property type="match status" value="1"/>
</dbReference>
<accession>A0A964XP55</accession>
<dbReference type="PROSITE" id="PS01081">
    <property type="entry name" value="HTH_TETR_1"/>
    <property type="match status" value="1"/>
</dbReference>
<dbReference type="GO" id="GO:0000976">
    <property type="term" value="F:transcription cis-regulatory region binding"/>
    <property type="evidence" value="ECO:0007669"/>
    <property type="project" value="TreeGrafter"/>
</dbReference>
<name>A0A964XP55_9ACTN</name>
<reference evidence="6" key="1">
    <citation type="submission" date="2020-01" db="EMBL/GenBank/DDBJ databases">
        <title>Whole-genome analyses of novel actinobacteria.</title>
        <authorList>
            <person name="Sahin N."/>
        </authorList>
    </citation>
    <scope>NUCLEOTIDE SEQUENCE</scope>
    <source>
        <strain evidence="6">YC537</strain>
    </source>
</reference>
<dbReference type="Pfam" id="PF00440">
    <property type="entry name" value="TetR_N"/>
    <property type="match status" value="1"/>
</dbReference>
<evidence type="ECO:0000313" key="7">
    <source>
        <dbReference type="Proteomes" id="UP000598297"/>
    </source>
</evidence>